<dbReference type="InterPro" id="IPR016162">
    <property type="entry name" value="Ald_DH_N"/>
</dbReference>
<dbReference type="InterPro" id="IPR015590">
    <property type="entry name" value="Aldehyde_DH_dom"/>
</dbReference>
<protein>
    <submittedName>
        <fullName evidence="6">Aldehyde dehydrogenase family protein</fullName>
    </submittedName>
</protein>
<dbReference type="EMBL" id="JACVFC010000003">
    <property type="protein sequence ID" value="MBC9933097.1"/>
    <property type="molecule type" value="Genomic_DNA"/>
</dbReference>
<sequence length="494" mass="52626">MENSKKINPEELLFINGKLTPSVSGETYDVINPATEEVVGKVAAADATDADLALTAARRCFDETDWATDTAKRARALVQLRDGLLVVADEWRHQLVAESGVPLAFTYGPMLNSSVADIDYSLALLNNYKFEEEIEDLGSPMGGPARRIIRKEAAGVVVAITPWNAPVQTNLQKIIPALAAGCTVVLKAANNTPWAATMIGRVASQCPDLPAGALNVLTSGPGGNIGSILTSDPRVDVISFTGSTTTGSRVMENAAKTIKKTLLELGGKSAMVVLDDADFAQVLPAAGFVCSNAGQGCVLNTRLLIPRSRYDEAIAILEPIYRNIPYGDPNDMNNVMGPMISAAQRKNVLNYIEKGKAEGARLVVGGGIPKDRTKGFYVEPTLFADVDNKMSIAQEEIFGPVLSVIPFDDDEDAIRIANDSIYGLSGSVLSASFERAMNVARRVRTGTMNVNGAFFFSANAPFGGYKQSGIGRENGVAGFEEYLEIKTIAIPAGQ</sequence>
<dbReference type="InterPro" id="IPR016163">
    <property type="entry name" value="Ald_DH_C"/>
</dbReference>
<dbReference type="PANTHER" id="PTHR42804">
    <property type="entry name" value="ALDEHYDE DEHYDROGENASE"/>
    <property type="match status" value="1"/>
</dbReference>
<dbReference type="Pfam" id="PF00171">
    <property type="entry name" value="Aldedh"/>
    <property type="match status" value="1"/>
</dbReference>
<evidence type="ECO:0000313" key="7">
    <source>
        <dbReference type="Proteomes" id="UP000659124"/>
    </source>
</evidence>
<dbReference type="RefSeq" id="WP_188090220.1">
    <property type="nucleotide sequence ID" value="NZ_JACVFC010000003.1"/>
</dbReference>
<evidence type="ECO:0000313" key="6">
    <source>
        <dbReference type="EMBL" id="MBC9933097.1"/>
    </source>
</evidence>
<dbReference type="CDD" id="cd07089">
    <property type="entry name" value="ALDH_CddD-AldA-like"/>
    <property type="match status" value="1"/>
</dbReference>
<organism evidence="6 7">
    <name type="scientific">Chitinophaga qingshengii</name>
    <dbReference type="NCBI Taxonomy" id="1569794"/>
    <lineage>
        <taxon>Bacteria</taxon>
        <taxon>Pseudomonadati</taxon>
        <taxon>Bacteroidota</taxon>
        <taxon>Chitinophagia</taxon>
        <taxon>Chitinophagales</taxon>
        <taxon>Chitinophagaceae</taxon>
        <taxon>Chitinophaga</taxon>
    </lineage>
</organism>
<dbReference type="PANTHER" id="PTHR42804:SF1">
    <property type="entry name" value="ALDEHYDE DEHYDROGENASE-RELATED"/>
    <property type="match status" value="1"/>
</dbReference>
<comment type="caution">
    <text evidence="6">The sequence shown here is derived from an EMBL/GenBank/DDBJ whole genome shotgun (WGS) entry which is preliminary data.</text>
</comment>
<dbReference type="Gene3D" id="3.40.605.10">
    <property type="entry name" value="Aldehyde Dehydrogenase, Chain A, domain 1"/>
    <property type="match status" value="1"/>
</dbReference>
<evidence type="ECO:0000256" key="2">
    <source>
        <dbReference type="ARBA" id="ARBA00023002"/>
    </source>
</evidence>
<feature type="active site" evidence="3">
    <location>
        <position position="264"/>
    </location>
</feature>
<dbReference type="PROSITE" id="PS00687">
    <property type="entry name" value="ALDEHYDE_DEHYDR_GLU"/>
    <property type="match status" value="1"/>
</dbReference>
<keyword evidence="7" id="KW-1185">Reference proteome</keyword>
<dbReference type="Proteomes" id="UP000659124">
    <property type="component" value="Unassembled WGS sequence"/>
</dbReference>
<keyword evidence="2 4" id="KW-0560">Oxidoreductase</keyword>
<feature type="domain" description="Aldehyde dehydrogenase" evidence="5">
    <location>
        <begin position="24"/>
        <end position="488"/>
    </location>
</feature>
<dbReference type="SUPFAM" id="SSF53720">
    <property type="entry name" value="ALDH-like"/>
    <property type="match status" value="1"/>
</dbReference>
<name>A0ABR7TRI4_9BACT</name>
<dbReference type="InterPro" id="IPR016161">
    <property type="entry name" value="Ald_DH/histidinol_DH"/>
</dbReference>
<dbReference type="Gene3D" id="3.40.309.10">
    <property type="entry name" value="Aldehyde Dehydrogenase, Chain A, domain 2"/>
    <property type="match status" value="1"/>
</dbReference>
<proteinExistence type="inferred from homology"/>
<evidence type="ECO:0000259" key="5">
    <source>
        <dbReference type="Pfam" id="PF00171"/>
    </source>
</evidence>
<accession>A0ABR7TRI4</accession>
<reference evidence="6 7" key="1">
    <citation type="submission" date="2020-09" db="EMBL/GenBank/DDBJ databases">
        <title>Genome sequences of type strains of Chitinophaga qingshengii and Chitinophaga varians.</title>
        <authorList>
            <person name="Kittiwongwattana C."/>
        </authorList>
    </citation>
    <scope>NUCLEOTIDE SEQUENCE [LARGE SCALE GENOMIC DNA]</scope>
    <source>
        <strain evidence="6 7">JCM 30026</strain>
    </source>
</reference>
<comment type="similarity">
    <text evidence="1 4">Belongs to the aldehyde dehydrogenase family.</text>
</comment>
<evidence type="ECO:0000256" key="3">
    <source>
        <dbReference type="PROSITE-ProRule" id="PRU10007"/>
    </source>
</evidence>
<gene>
    <name evidence="6" type="ORF">ICL07_22100</name>
</gene>
<evidence type="ECO:0000256" key="4">
    <source>
        <dbReference type="RuleBase" id="RU003345"/>
    </source>
</evidence>
<evidence type="ECO:0000256" key="1">
    <source>
        <dbReference type="ARBA" id="ARBA00009986"/>
    </source>
</evidence>
<dbReference type="InterPro" id="IPR029510">
    <property type="entry name" value="Ald_DH_CS_GLU"/>
</dbReference>